<proteinExistence type="predicted"/>
<reference evidence="1 2" key="1">
    <citation type="submission" date="2019-06" db="EMBL/GenBank/DDBJ databases">
        <title>Sequencing the genomes of 1000 actinobacteria strains.</title>
        <authorList>
            <person name="Klenk H.-P."/>
        </authorList>
    </citation>
    <scope>NUCLEOTIDE SEQUENCE [LARGE SCALE GENOMIC DNA]</scope>
    <source>
        <strain evidence="1 2">DSM 45679</strain>
    </source>
</reference>
<dbReference type="Proteomes" id="UP000320876">
    <property type="component" value="Unassembled WGS sequence"/>
</dbReference>
<protein>
    <submittedName>
        <fullName evidence="1">Uncharacterized protein</fullName>
    </submittedName>
</protein>
<evidence type="ECO:0000313" key="2">
    <source>
        <dbReference type="Proteomes" id="UP000320876"/>
    </source>
</evidence>
<gene>
    <name evidence="1" type="ORF">FB471_4733</name>
</gene>
<dbReference type="EMBL" id="VFML01000001">
    <property type="protein sequence ID" value="TQJ04923.1"/>
    <property type="molecule type" value="Genomic_DNA"/>
</dbReference>
<evidence type="ECO:0000313" key="1">
    <source>
        <dbReference type="EMBL" id="TQJ04923.1"/>
    </source>
</evidence>
<sequence length="61" mass="6671">MTLVTIGACLTSVAAGFWLGLSFTGWAGPARHRFHDPEVSVQATIERALAGRDECERWPAR</sequence>
<comment type="caution">
    <text evidence="1">The sequence shown here is derived from an EMBL/GenBank/DDBJ whole genome shotgun (WGS) entry which is preliminary data.</text>
</comment>
<name>A0A542DP94_AMYCI</name>
<dbReference type="AlphaFoldDB" id="A0A542DP94"/>
<keyword evidence="2" id="KW-1185">Reference proteome</keyword>
<organism evidence="1 2">
    <name type="scientific">Amycolatopsis cihanbeyliensis</name>
    <dbReference type="NCBI Taxonomy" id="1128664"/>
    <lineage>
        <taxon>Bacteria</taxon>
        <taxon>Bacillati</taxon>
        <taxon>Actinomycetota</taxon>
        <taxon>Actinomycetes</taxon>
        <taxon>Pseudonocardiales</taxon>
        <taxon>Pseudonocardiaceae</taxon>
        <taxon>Amycolatopsis</taxon>
    </lineage>
</organism>
<dbReference type="RefSeq" id="WP_142000535.1">
    <property type="nucleotide sequence ID" value="NZ_VFML01000001.1"/>
</dbReference>
<accession>A0A542DP94</accession>